<dbReference type="AlphaFoldDB" id="A0AAP0SE91"/>
<dbReference type="GO" id="GO:0005634">
    <property type="term" value="C:nucleus"/>
    <property type="evidence" value="ECO:0007669"/>
    <property type="project" value="UniProtKB-SubCell"/>
</dbReference>
<dbReference type="InterPro" id="IPR044810">
    <property type="entry name" value="WRKY_plant"/>
</dbReference>
<dbReference type="PANTHER" id="PTHR32096:SF80">
    <property type="entry name" value="WRKY TRANSCRIPTION FACTOR 27-RELATED"/>
    <property type="match status" value="1"/>
</dbReference>
<evidence type="ECO:0000256" key="2">
    <source>
        <dbReference type="ARBA" id="ARBA00023015"/>
    </source>
</evidence>
<dbReference type="GO" id="GO:0003700">
    <property type="term" value="F:DNA-binding transcription factor activity"/>
    <property type="evidence" value="ECO:0007669"/>
    <property type="project" value="InterPro"/>
</dbReference>
<keyword evidence="2" id="KW-0805">Transcription regulation</keyword>
<comment type="subcellular location">
    <subcellularLocation>
        <location evidence="1">Nucleus</location>
    </subcellularLocation>
</comment>
<feature type="compositionally biased region" description="Low complexity" evidence="7">
    <location>
        <begin position="267"/>
        <end position="289"/>
    </location>
</feature>
<evidence type="ECO:0000256" key="3">
    <source>
        <dbReference type="ARBA" id="ARBA00023125"/>
    </source>
</evidence>
<dbReference type="Pfam" id="PF03106">
    <property type="entry name" value="WRKY"/>
    <property type="match status" value="1"/>
</dbReference>
<feature type="region of interest" description="Disordered" evidence="7">
    <location>
        <begin position="112"/>
        <end position="161"/>
    </location>
</feature>
<keyword evidence="4" id="KW-0804">Transcription</keyword>
<feature type="region of interest" description="Disordered" evidence="7">
    <location>
        <begin position="226"/>
        <end position="322"/>
    </location>
</feature>
<dbReference type="GO" id="GO:0000976">
    <property type="term" value="F:transcription cis-regulatory region binding"/>
    <property type="evidence" value="ECO:0007669"/>
    <property type="project" value="TreeGrafter"/>
</dbReference>
<dbReference type="PANTHER" id="PTHR32096">
    <property type="entry name" value="WRKY TRANSCRIPTION FACTOR 30-RELATED-RELATED"/>
    <property type="match status" value="1"/>
</dbReference>
<dbReference type="Proteomes" id="UP001415857">
    <property type="component" value="Unassembled WGS sequence"/>
</dbReference>
<keyword evidence="3" id="KW-0238">DNA-binding</keyword>
<accession>A0AAP0SE91</accession>
<organism evidence="9 10">
    <name type="scientific">Liquidambar formosana</name>
    <name type="common">Formosan gum</name>
    <dbReference type="NCBI Taxonomy" id="63359"/>
    <lineage>
        <taxon>Eukaryota</taxon>
        <taxon>Viridiplantae</taxon>
        <taxon>Streptophyta</taxon>
        <taxon>Embryophyta</taxon>
        <taxon>Tracheophyta</taxon>
        <taxon>Spermatophyta</taxon>
        <taxon>Magnoliopsida</taxon>
        <taxon>eudicotyledons</taxon>
        <taxon>Gunneridae</taxon>
        <taxon>Pentapetalae</taxon>
        <taxon>Saxifragales</taxon>
        <taxon>Altingiaceae</taxon>
        <taxon>Liquidambar</taxon>
    </lineage>
</organism>
<keyword evidence="10" id="KW-1185">Reference proteome</keyword>
<sequence>MAEGWDLQAVVRGCSAAVSNTTNTTNFNTNMINNNGSNMQPLGDPLYEFASLAVQTQEDPFCFPNLFEKRNNNPFEELEQIYNPFFTTNIAPQFTPAYSISDLGGFQDQQQLIQQQQLQQPQQPQPQQQQQQQQQQIQFQKPRAAQTIGPPRPRRRKNQQARMVCQVTAECLSSDLWAWRKYGQKPIKGSPYPRNYYRCSSSKGCGARKQVERNAMDPNMFIVSYTGDHTHPRPTHRNSLAGSTRNKFTAPQISNSGDPQQLPIEKPSFSSPSPISTSSLSPTTPLSAPMDDELAAHQHEDKDAGIEEEENEEEMADFDIDDDDDILIPNMVMSEDIFMGFQELGGGLPGSFQANSDSLWAPNSSATNTSTNAAGGGGC</sequence>
<gene>
    <name evidence="9" type="ORF">L1049_020631</name>
</gene>
<dbReference type="InterPro" id="IPR036576">
    <property type="entry name" value="WRKY_dom_sf"/>
</dbReference>
<dbReference type="Gene3D" id="2.20.25.80">
    <property type="entry name" value="WRKY domain"/>
    <property type="match status" value="1"/>
</dbReference>
<dbReference type="PROSITE" id="PS50811">
    <property type="entry name" value="WRKY"/>
    <property type="match status" value="1"/>
</dbReference>
<name>A0AAP0SE91_LIQFO</name>
<feature type="compositionally biased region" description="Polar residues" evidence="7">
    <location>
        <begin position="237"/>
        <end position="259"/>
    </location>
</feature>
<dbReference type="FunFam" id="2.20.25.80:FF:000007">
    <property type="entry name" value="WRKY transcription factor 22"/>
    <property type="match status" value="1"/>
</dbReference>
<protein>
    <recommendedName>
        <fullName evidence="8">WRKY domain-containing protein</fullName>
    </recommendedName>
</protein>
<proteinExistence type="inferred from homology"/>
<dbReference type="SUPFAM" id="SSF118290">
    <property type="entry name" value="WRKY DNA-binding domain"/>
    <property type="match status" value="1"/>
</dbReference>
<comment type="similarity">
    <text evidence="6">Belongs to the WRKY group II-e family.</text>
</comment>
<evidence type="ECO:0000313" key="9">
    <source>
        <dbReference type="EMBL" id="KAK9292654.1"/>
    </source>
</evidence>
<dbReference type="InterPro" id="IPR003657">
    <property type="entry name" value="WRKY_dom"/>
</dbReference>
<evidence type="ECO:0000256" key="5">
    <source>
        <dbReference type="ARBA" id="ARBA00023242"/>
    </source>
</evidence>
<comment type="caution">
    <text evidence="9">The sequence shown here is derived from an EMBL/GenBank/DDBJ whole genome shotgun (WGS) entry which is preliminary data.</text>
</comment>
<evidence type="ECO:0000256" key="1">
    <source>
        <dbReference type="ARBA" id="ARBA00004123"/>
    </source>
</evidence>
<evidence type="ECO:0000256" key="6">
    <source>
        <dbReference type="ARBA" id="ARBA00060761"/>
    </source>
</evidence>
<keyword evidence="5" id="KW-0539">Nucleus</keyword>
<evidence type="ECO:0000256" key="4">
    <source>
        <dbReference type="ARBA" id="ARBA00023163"/>
    </source>
</evidence>
<evidence type="ECO:0000256" key="7">
    <source>
        <dbReference type="SAM" id="MobiDB-lite"/>
    </source>
</evidence>
<feature type="compositionally biased region" description="Low complexity" evidence="7">
    <location>
        <begin position="112"/>
        <end position="140"/>
    </location>
</feature>
<reference evidence="9 10" key="1">
    <citation type="journal article" date="2024" name="Plant J.">
        <title>Genome sequences and population genomics reveal climatic adaptation and genomic divergence between two closely related sweetgum species.</title>
        <authorList>
            <person name="Xu W.Q."/>
            <person name="Ren C.Q."/>
            <person name="Zhang X.Y."/>
            <person name="Comes H.P."/>
            <person name="Liu X.H."/>
            <person name="Li Y.G."/>
            <person name="Kettle C.J."/>
            <person name="Jalonen R."/>
            <person name="Gaisberger H."/>
            <person name="Ma Y.Z."/>
            <person name="Qiu Y.X."/>
        </authorList>
    </citation>
    <scope>NUCLEOTIDE SEQUENCE [LARGE SCALE GENOMIC DNA]</scope>
    <source>
        <strain evidence="9">Hangzhou</strain>
    </source>
</reference>
<feature type="compositionally biased region" description="Acidic residues" evidence="7">
    <location>
        <begin position="306"/>
        <end position="322"/>
    </location>
</feature>
<dbReference type="SMART" id="SM00774">
    <property type="entry name" value="WRKY"/>
    <property type="match status" value="1"/>
</dbReference>
<feature type="compositionally biased region" description="Basic and acidic residues" evidence="7">
    <location>
        <begin position="294"/>
        <end position="305"/>
    </location>
</feature>
<evidence type="ECO:0000313" key="10">
    <source>
        <dbReference type="Proteomes" id="UP001415857"/>
    </source>
</evidence>
<dbReference type="EMBL" id="JBBPBK010000001">
    <property type="protein sequence ID" value="KAK9292654.1"/>
    <property type="molecule type" value="Genomic_DNA"/>
</dbReference>
<feature type="domain" description="WRKY" evidence="8">
    <location>
        <begin position="168"/>
        <end position="234"/>
    </location>
</feature>
<evidence type="ECO:0000259" key="8">
    <source>
        <dbReference type="PROSITE" id="PS50811"/>
    </source>
</evidence>